<organism evidence="1">
    <name type="scientific">Rhizophagus irregularis (strain DAOM 181602 / DAOM 197198 / MUCL 43194)</name>
    <name type="common">Arbuscular mycorrhizal fungus</name>
    <name type="synonym">Glomus intraradices</name>
    <dbReference type="NCBI Taxonomy" id="747089"/>
    <lineage>
        <taxon>Eukaryota</taxon>
        <taxon>Fungi</taxon>
        <taxon>Fungi incertae sedis</taxon>
        <taxon>Mucoromycota</taxon>
        <taxon>Glomeromycotina</taxon>
        <taxon>Glomeromycetes</taxon>
        <taxon>Glomerales</taxon>
        <taxon>Glomeraceae</taxon>
        <taxon>Rhizophagus</taxon>
    </lineage>
</organism>
<protein>
    <submittedName>
        <fullName evidence="1">Uncharacterized protein</fullName>
    </submittedName>
</protein>
<dbReference type="EMBL" id="KI292323">
    <property type="protein sequence ID" value="ESA05926.1"/>
    <property type="molecule type" value="Genomic_DNA"/>
</dbReference>
<accession>U9TRD3</accession>
<sequence length="55" mass="6397">MPKYYGAFTPIRPGVILVFHRYAALMPYYLKLHGKNGNTSPFKNYNNLIQRFNGC</sequence>
<evidence type="ECO:0000313" key="1">
    <source>
        <dbReference type="EMBL" id="ESA05926.1"/>
    </source>
</evidence>
<proteinExistence type="predicted"/>
<name>U9TRD3_RHIID</name>
<dbReference type="AlphaFoldDB" id="U9TRD3"/>
<gene>
    <name evidence="1" type="ORF">GLOINDRAFT_34861</name>
</gene>
<reference evidence="1" key="1">
    <citation type="submission" date="2013-07" db="EMBL/GenBank/DDBJ databases">
        <title>The genome of an arbuscular mycorrhizal fungus provides insights into the evolution of the oldest plant symbiosis.</title>
        <authorList>
            <consortium name="DOE Joint Genome Institute"/>
            <person name="Tisserant E."/>
            <person name="Malbreil M."/>
            <person name="Kuo A."/>
            <person name="Kohler A."/>
            <person name="Symeonidi A."/>
            <person name="Balestrini R."/>
            <person name="Charron P."/>
            <person name="Duensing N."/>
            <person name="Frei-dit-Frey N."/>
            <person name="Gianinazzi-Pearson V."/>
            <person name="Gilbert B."/>
            <person name="Handa Y."/>
            <person name="Hijri M."/>
            <person name="Kaul R."/>
            <person name="Kawaguchi M."/>
            <person name="Krajinski F."/>
            <person name="Lammers P."/>
            <person name="Lapierre D."/>
            <person name="Masclaux F.G."/>
            <person name="Murat C."/>
            <person name="Morin E."/>
            <person name="Ndikumana S."/>
            <person name="Pagni M."/>
            <person name="Petitpierre D."/>
            <person name="Requena N."/>
            <person name="Rosikiewicz P."/>
            <person name="Riley R."/>
            <person name="Saito K."/>
            <person name="San Clemente H."/>
            <person name="Shapiro H."/>
            <person name="van Tuinen D."/>
            <person name="Becard G."/>
            <person name="Bonfante P."/>
            <person name="Paszkowski U."/>
            <person name="Shachar-Hill Y."/>
            <person name="Young J.P."/>
            <person name="Sanders I.R."/>
            <person name="Henrissat B."/>
            <person name="Rensing S.A."/>
            <person name="Grigoriev I.V."/>
            <person name="Corradi N."/>
            <person name="Roux C."/>
            <person name="Martin F."/>
        </authorList>
    </citation>
    <scope>NUCLEOTIDE SEQUENCE</scope>
    <source>
        <strain evidence="1">DAOM 197198</strain>
    </source>
</reference>
<dbReference type="HOGENOM" id="CLU_3033549_0_0_1"/>